<reference evidence="1" key="1">
    <citation type="submission" date="2022-03" db="EMBL/GenBank/DDBJ databases">
        <title>ESBL-producing Moellerella wisconsensis and Escherichia marmotae isolated from wild game meat.</title>
        <authorList>
            <person name="Biggel M."/>
        </authorList>
    </citation>
    <scope>NUCLEOTIDE SEQUENCE</scope>
    <source>
        <strain evidence="1">W1</strain>
    </source>
</reference>
<organism evidence="1 2">
    <name type="scientific">Moellerella wisconsensis</name>
    <dbReference type="NCBI Taxonomy" id="158849"/>
    <lineage>
        <taxon>Bacteria</taxon>
        <taxon>Pseudomonadati</taxon>
        <taxon>Pseudomonadota</taxon>
        <taxon>Gammaproteobacteria</taxon>
        <taxon>Enterobacterales</taxon>
        <taxon>Morganellaceae</taxon>
        <taxon>Moellerella</taxon>
    </lineage>
</organism>
<gene>
    <name evidence="1" type="ORF">MNY70_12145</name>
</gene>
<name>A0ACD3Y5Z7_9GAMM</name>
<evidence type="ECO:0000313" key="1">
    <source>
        <dbReference type="EMBL" id="UNH38223.1"/>
    </source>
</evidence>
<dbReference type="EMBL" id="CP093255">
    <property type="protein sequence ID" value="UNH38223.1"/>
    <property type="molecule type" value="Genomic_DNA"/>
</dbReference>
<accession>A0ACD3Y5Z7</accession>
<dbReference type="Proteomes" id="UP000829420">
    <property type="component" value="Chromosome"/>
</dbReference>
<evidence type="ECO:0000313" key="2">
    <source>
        <dbReference type="Proteomes" id="UP000829420"/>
    </source>
</evidence>
<keyword evidence="2" id="KW-1185">Reference proteome</keyword>
<protein>
    <submittedName>
        <fullName evidence="1">Uncharacterized protein</fullName>
    </submittedName>
</protein>
<sequence length="96" mass="10670">MPENNYIGSATSRTNIRTSTTTVYVNVPKLRFFMEPRALSLAPAQSIPVSSSTIAIPKPAPSIYPKDTFGILSQVIYLDEKLEKIHELNEAKGLYQ</sequence>
<proteinExistence type="predicted"/>